<dbReference type="Proteomes" id="UP000596742">
    <property type="component" value="Unassembled WGS sequence"/>
</dbReference>
<dbReference type="InterPro" id="IPR000276">
    <property type="entry name" value="GPCR_Rhodpsn"/>
</dbReference>
<evidence type="ECO:0000256" key="5">
    <source>
        <dbReference type="ARBA" id="ARBA00023040"/>
    </source>
</evidence>
<evidence type="ECO:0000256" key="4">
    <source>
        <dbReference type="ARBA" id="ARBA00022989"/>
    </source>
</evidence>
<dbReference type="EMBL" id="UYJE01007414">
    <property type="protein sequence ID" value="VDI54525.1"/>
    <property type="molecule type" value="Genomic_DNA"/>
</dbReference>
<feature type="compositionally biased region" description="Polar residues" evidence="10">
    <location>
        <begin position="505"/>
        <end position="514"/>
    </location>
</feature>
<feature type="compositionally biased region" description="Basic and acidic residues" evidence="10">
    <location>
        <begin position="806"/>
        <end position="819"/>
    </location>
</feature>
<dbReference type="SUPFAM" id="SSF81321">
    <property type="entry name" value="Family A G protein-coupled receptor-like"/>
    <property type="match status" value="1"/>
</dbReference>
<evidence type="ECO:0000256" key="3">
    <source>
        <dbReference type="ARBA" id="ARBA00022692"/>
    </source>
</evidence>
<keyword evidence="7" id="KW-0675">Receptor</keyword>
<dbReference type="PRINTS" id="PR00237">
    <property type="entry name" value="GPCRRHODOPSN"/>
</dbReference>
<comment type="caution">
    <text evidence="13">The sequence shown here is derived from an EMBL/GenBank/DDBJ whole genome shotgun (WGS) entry which is preliminary data.</text>
</comment>
<keyword evidence="8" id="KW-0325">Glycoprotein</keyword>
<dbReference type="GO" id="GO:0005886">
    <property type="term" value="C:plasma membrane"/>
    <property type="evidence" value="ECO:0007669"/>
    <property type="project" value="UniProtKB-SubCell"/>
</dbReference>
<name>A0A8B6FSC8_MYTGA</name>
<feature type="region of interest" description="Disordered" evidence="10">
    <location>
        <begin position="673"/>
        <end position="709"/>
    </location>
</feature>
<keyword evidence="9" id="KW-0807">Transducer</keyword>
<feature type="compositionally biased region" description="Basic and acidic residues" evidence="10">
    <location>
        <begin position="519"/>
        <end position="531"/>
    </location>
</feature>
<evidence type="ECO:0000256" key="10">
    <source>
        <dbReference type="SAM" id="MobiDB-lite"/>
    </source>
</evidence>
<keyword evidence="6 11" id="KW-0472">Membrane</keyword>
<dbReference type="CDD" id="cd00637">
    <property type="entry name" value="7tm_classA_rhodopsin-like"/>
    <property type="match status" value="1"/>
</dbReference>
<dbReference type="PANTHER" id="PTHR24246:SF27">
    <property type="entry name" value="ADENOSINE RECEPTOR, ISOFORM A"/>
    <property type="match status" value="1"/>
</dbReference>
<sequence length="866" mass="98534">MSSTVDAFGGSFFNWFQDEVLPYMLGSLYIVVMILGIVFNAILITTIRKNNMLEIRTNRFMFELAILDLISCILFIFPSIIVAFMKQWKLSDYVCKFHGTVFTFCYMVTFGFLIVMSVERATRAKNFDRHDRFFLRSKATVYVSALIWIIGLCVACIPHTGWVSISYDFYHAACVPEFGNNVYYLAIVFTFGICFCIVSYTVTYALIFSARKRQLESGQPKPSGGGAFSSFASKNKTGNNAVNAKPITGTPQQTTPTAKIGWGAKADSNGKPKSKFAALKVREKMKKAVTKTKITKMFSNDNSDPDFTLAVTYLIVACLMIFLWLPYIIISFVSVSDKDLWGGFRSIVTVIAMLSYALKPVIYLAHNKKFRTVTTKTMPTKMVEKARNVRNSINTALDKIDNIMFMSASTKKFRATIKTTLFAKRWLRKARASLARKAALAGKQGKNRKSHAEKLSLKKIDEERDETSFIHKERRNKSKRHESIPSENTKTNLVTNIQDDDRTQHPNINSSTYNGKVYTKSEKDKINESKNKQHNNSKYNEDVYTKSENNKMNESKIKRHNNSNVIAKDKMPKSFYVNDYEEEDPFGTSTKKSNRRQSQETETQHPMHISKRDTVKTESRPKSTDSDDGQNVFEPQFKDGDSSSVVKPNLFYIDEIPTDTNTKQVNSRVSPKISATPAVPSQTHNGGNISNLSRQNSTKPEPNERNINTDVNFRRASIITSDSATPIIINSNDGLTETQISEPQRRKRTRSLFHSLGDYQPTVADDQHNRRYSTGESFDKRNATSVPLSENPYNRRNIDPPFTDRGGYHPIHEDEEFHPPQRNTYRPAFLDDNYNANSDDVNRNNQVVDLPSQINQRKFSIPLDIV</sequence>
<comment type="subcellular location">
    <subcellularLocation>
        <location evidence="1">Cell membrane</location>
        <topology evidence="1">Multi-pass membrane protein</topology>
    </subcellularLocation>
</comment>
<dbReference type="GO" id="GO:0004930">
    <property type="term" value="F:G protein-coupled receptor activity"/>
    <property type="evidence" value="ECO:0007669"/>
    <property type="project" value="UniProtKB-KW"/>
</dbReference>
<feature type="transmembrane region" description="Helical" evidence="11">
    <location>
        <begin position="20"/>
        <end position="43"/>
    </location>
</feature>
<reference evidence="13" key="1">
    <citation type="submission" date="2018-11" db="EMBL/GenBank/DDBJ databases">
        <authorList>
            <person name="Alioto T."/>
            <person name="Alioto T."/>
        </authorList>
    </citation>
    <scope>NUCLEOTIDE SEQUENCE</scope>
</reference>
<feature type="transmembrane region" description="Helical" evidence="11">
    <location>
        <begin position="64"/>
        <end position="85"/>
    </location>
</feature>
<feature type="compositionally biased region" description="Basic and acidic residues" evidence="10">
    <location>
        <begin position="597"/>
        <end position="625"/>
    </location>
</feature>
<feature type="compositionally biased region" description="Polar residues" evidence="10">
    <location>
        <begin position="485"/>
        <end position="497"/>
    </location>
</feature>
<keyword evidence="14" id="KW-1185">Reference proteome</keyword>
<feature type="compositionally biased region" description="Polar residues" evidence="10">
    <location>
        <begin position="783"/>
        <end position="794"/>
    </location>
</feature>
<evidence type="ECO:0000256" key="9">
    <source>
        <dbReference type="ARBA" id="ARBA00023224"/>
    </source>
</evidence>
<feature type="transmembrane region" description="Helical" evidence="11">
    <location>
        <begin position="182"/>
        <end position="207"/>
    </location>
</feature>
<evidence type="ECO:0000256" key="6">
    <source>
        <dbReference type="ARBA" id="ARBA00023136"/>
    </source>
</evidence>
<dbReference type="Pfam" id="PF00001">
    <property type="entry name" value="7tm_1"/>
    <property type="match status" value="1"/>
</dbReference>
<evidence type="ECO:0000256" key="1">
    <source>
        <dbReference type="ARBA" id="ARBA00004651"/>
    </source>
</evidence>
<dbReference type="OrthoDB" id="6156055at2759"/>
<keyword evidence="2" id="KW-1003">Cell membrane</keyword>
<accession>A0A8B6FSC8</accession>
<feature type="compositionally biased region" description="Polar residues" evidence="10">
    <location>
        <begin position="679"/>
        <end position="709"/>
    </location>
</feature>
<evidence type="ECO:0000256" key="11">
    <source>
        <dbReference type="SAM" id="Phobius"/>
    </source>
</evidence>
<feature type="region of interest" description="Disordered" evidence="10">
    <location>
        <begin position="759"/>
        <end position="826"/>
    </location>
</feature>
<keyword evidence="4 11" id="KW-1133">Transmembrane helix</keyword>
<evidence type="ECO:0000256" key="8">
    <source>
        <dbReference type="ARBA" id="ARBA00023180"/>
    </source>
</evidence>
<keyword evidence="3 11" id="KW-0812">Transmembrane</keyword>
<feature type="transmembrane region" description="Helical" evidence="11">
    <location>
        <begin position="97"/>
        <end position="118"/>
    </location>
</feature>
<feature type="compositionally biased region" description="Basic and acidic residues" evidence="10">
    <location>
        <begin position="450"/>
        <end position="471"/>
    </location>
</feature>
<dbReference type="PROSITE" id="PS50262">
    <property type="entry name" value="G_PROTEIN_RECEP_F1_2"/>
    <property type="match status" value="1"/>
</dbReference>
<dbReference type="InterPro" id="IPR017452">
    <property type="entry name" value="GPCR_Rhodpsn_7TM"/>
</dbReference>
<feature type="region of interest" description="Disordered" evidence="10">
    <location>
        <begin position="438"/>
        <end position="645"/>
    </location>
</feature>
<feature type="transmembrane region" description="Helical" evidence="11">
    <location>
        <begin position="342"/>
        <end position="362"/>
    </location>
</feature>
<evidence type="ECO:0000313" key="13">
    <source>
        <dbReference type="EMBL" id="VDI54525.1"/>
    </source>
</evidence>
<keyword evidence="5" id="KW-0297">G-protein coupled receptor</keyword>
<dbReference type="Gene3D" id="1.20.1070.10">
    <property type="entry name" value="Rhodopsin 7-helix transmembrane proteins"/>
    <property type="match status" value="1"/>
</dbReference>
<feature type="compositionally biased region" description="Basic and acidic residues" evidence="10">
    <location>
        <begin position="539"/>
        <end position="556"/>
    </location>
</feature>
<evidence type="ECO:0000259" key="12">
    <source>
        <dbReference type="PROSITE" id="PS50262"/>
    </source>
</evidence>
<gene>
    <name evidence="13" type="ORF">MGAL_10B054193</name>
</gene>
<dbReference type="PANTHER" id="PTHR24246">
    <property type="entry name" value="OLFACTORY RECEPTOR AND ADENOSINE RECEPTOR"/>
    <property type="match status" value="1"/>
</dbReference>
<proteinExistence type="predicted"/>
<evidence type="ECO:0000313" key="14">
    <source>
        <dbReference type="Proteomes" id="UP000596742"/>
    </source>
</evidence>
<feature type="transmembrane region" description="Helical" evidence="11">
    <location>
        <begin position="307"/>
        <end position="330"/>
    </location>
</feature>
<feature type="domain" description="G-protein coupled receptors family 1 profile" evidence="12">
    <location>
        <begin position="39"/>
        <end position="363"/>
    </location>
</feature>
<protein>
    <recommendedName>
        <fullName evidence="12">G-protein coupled receptors family 1 profile domain-containing protein</fullName>
    </recommendedName>
</protein>
<dbReference type="AlphaFoldDB" id="A0A8B6FSC8"/>
<feature type="transmembrane region" description="Helical" evidence="11">
    <location>
        <begin position="139"/>
        <end position="162"/>
    </location>
</feature>
<organism evidence="13 14">
    <name type="scientific">Mytilus galloprovincialis</name>
    <name type="common">Mediterranean mussel</name>
    <dbReference type="NCBI Taxonomy" id="29158"/>
    <lineage>
        <taxon>Eukaryota</taxon>
        <taxon>Metazoa</taxon>
        <taxon>Spiralia</taxon>
        <taxon>Lophotrochozoa</taxon>
        <taxon>Mollusca</taxon>
        <taxon>Bivalvia</taxon>
        <taxon>Autobranchia</taxon>
        <taxon>Pteriomorphia</taxon>
        <taxon>Mytilida</taxon>
        <taxon>Mytiloidea</taxon>
        <taxon>Mytilidae</taxon>
        <taxon>Mytilinae</taxon>
        <taxon>Mytilus</taxon>
    </lineage>
</organism>
<evidence type="ECO:0000256" key="2">
    <source>
        <dbReference type="ARBA" id="ARBA00022475"/>
    </source>
</evidence>
<evidence type="ECO:0000256" key="7">
    <source>
        <dbReference type="ARBA" id="ARBA00023170"/>
    </source>
</evidence>